<feature type="compositionally biased region" description="Low complexity" evidence="2">
    <location>
        <begin position="53"/>
        <end position="69"/>
    </location>
</feature>
<dbReference type="InterPro" id="IPR050553">
    <property type="entry name" value="Thioredoxin_ResA/DsbE_sf"/>
</dbReference>
<evidence type="ECO:0000256" key="1">
    <source>
        <dbReference type="ARBA" id="ARBA00023157"/>
    </source>
</evidence>
<dbReference type="SUPFAM" id="SSF52833">
    <property type="entry name" value="Thioredoxin-like"/>
    <property type="match status" value="1"/>
</dbReference>
<reference evidence="4 5" key="1">
    <citation type="submission" date="2019-07" db="EMBL/GenBank/DDBJ databases">
        <title>Whole genome shotgun sequence of Aneurinibacillus danicus NBRC 102444.</title>
        <authorList>
            <person name="Hosoyama A."/>
            <person name="Uohara A."/>
            <person name="Ohji S."/>
            <person name="Ichikawa N."/>
        </authorList>
    </citation>
    <scope>NUCLEOTIDE SEQUENCE [LARGE SCALE GENOMIC DNA]</scope>
    <source>
        <strain evidence="4 5">NBRC 102444</strain>
    </source>
</reference>
<dbReference type="PANTHER" id="PTHR42852">
    <property type="entry name" value="THIOL:DISULFIDE INTERCHANGE PROTEIN DSBE"/>
    <property type="match status" value="1"/>
</dbReference>
<keyword evidence="1" id="KW-1015">Disulfide bond</keyword>
<dbReference type="CDD" id="cd02966">
    <property type="entry name" value="TlpA_like_family"/>
    <property type="match status" value="1"/>
</dbReference>
<feature type="region of interest" description="Disordered" evidence="2">
    <location>
        <begin position="27"/>
        <end position="74"/>
    </location>
</feature>
<dbReference type="Pfam" id="PF00578">
    <property type="entry name" value="AhpC-TSA"/>
    <property type="match status" value="1"/>
</dbReference>
<evidence type="ECO:0000256" key="2">
    <source>
        <dbReference type="SAM" id="MobiDB-lite"/>
    </source>
</evidence>
<protein>
    <recommendedName>
        <fullName evidence="3">Thioredoxin domain-containing protein</fullName>
    </recommendedName>
</protein>
<dbReference type="GO" id="GO:0016491">
    <property type="term" value="F:oxidoreductase activity"/>
    <property type="evidence" value="ECO:0007669"/>
    <property type="project" value="InterPro"/>
</dbReference>
<evidence type="ECO:0000313" key="4">
    <source>
        <dbReference type="EMBL" id="GEN35507.1"/>
    </source>
</evidence>
<sequence length="217" mass="23456">MKNIAAILVVLALVGGVLYGTLGKDKETEQAQTTPAPTKASQQAAPVKTGNQPSTAAPAKPKAPSSTKAASEKKIGVREGNLAPDFTLDTLDGKTMRLSALRGKTVIVNLWATWCPPCRAEIPDMVAFYEEARKNNVEILAVNLTETESSVPNVRRFAEGMKMQFPILLDKKSKVADMYEATVIPTSFIIDEDGVIRKVVTGPMNQKTMRELIGKAK</sequence>
<dbReference type="InterPro" id="IPR036249">
    <property type="entry name" value="Thioredoxin-like_sf"/>
</dbReference>
<dbReference type="Proteomes" id="UP000321157">
    <property type="component" value="Unassembled WGS sequence"/>
</dbReference>
<dbReference type="RefSeq" id="WP_170230306.1">
    <property type="nucleotide sequence ID" value="NZ_BJXX01000136.1"/>
</dbReference>
<evidence type="ECO:0000313" key="5">
    <source>
        <dbReference type="Proteomes" id="UP000321157"/>
    </source>
</evidence>
<dbReference type="PROSITE" id="PS00194">
    <property type="entry name" value="THIOREDOXIN_1"/>
    <property type="match status" value="1"/>
</dbReference>
<accession>A0A511V9B3</accession>
<keyword evidence="5" id="KW-1185">Reference proteome</keyword>
<dbReference type="InterPro" id="IPR017937">
    <property type="entry name" value="Thioredoxin_CS"/>
</dbReference>
<proteinExistence type="predicted"/>
<dbReference type="GO" id="GO:0016209">
    <property type="term" value="F:antioxidant activity"/>
    <property type="evidence" value="ECO:0007669"/>
    <property type="project" value="InterPro"/>
</dbReference>
<dbReference type="AlphaFoldDB" id="A0A511V9B3"/>
<dbReference type="InterPro" id="IPR013766">
    <property type="entry name" value="Thioredoxin_domain"/>
</dbReference>
<gene>
    <name evidence="4" type="ORF">ADA01nite_29670</name>
</gene>
<dbReference type="Gene3D" id="3.40.30.10">
    <property type="entry name" value="Glutaredoxin"/>
    <property type="match status" value="1"/>
</dbReference>
<dbReference type="PANTHER" id="PTHR42852:SF1">
    <property type="entry name" value="THIOREDOXIN-LIKE PROTEIN YNEN"/>
    <property type="match status" value="1"/>
</dbReference>
<feature type="compositionally biased region" description="Polar residues" evidence="2">
    <location>
        <begin position="30"/>
        <end position="52"/>
    </location>
</feature>
<comment type="caution">
    <text evidence="4">The sequence shown here is derived from an EMBL/GenBank/DDBJ whole genome shotgun (WGS) entry which is preliminary data.</text>
</comment>
<feature type="domain" description="Thioredoxin" evidence="3">
    <location>
        <begin position="77"/>
        <end position="217"/>
    </location>
</feature>
<evidence type="ECO:0000259" key="3">
    <source>
        <dbReference type="PROSITE" id="PS51352"/>
    </source>
</evidence>
<name>A0A511V9B3_9BACL</name>
<dbReference type="PROSITE" id="PS51352">
    <property type="entry name" value="THIOREDOXIN_2"/>
    <property type="match status" value="1"/>
</dbReference>
<dbReference type="EMBL" id="BJXX01000136">
    <property type="protein sequence ID" value="GEN35507.1"/>
    <property type="molecule type" value="Genomic_DNA"/>
</dbReference>
<dbReference type="InterPro" id="IPR000866">
    <property type="entry name" value="AhpC/TSA"/>
</dbReference>
<organism evidence="4 5">
    <name type="scientific">Aneurinibacillus danicus</name>
    <dbReference type="NCBI Taxonomy" id="267746"/>
    <lineage>
        <taxon>Bacteria</taxon>
        <taxon>Bacillati</taxon>
        <taxon>Bacillota</taxon>
        <taxon>Bacilli</taxon>
        <taxon>Bacillales</taxon>
        <taxon>Paenibacillaceae</taxon>
        <taxon>Aneurinibacillus group</taxon>
        <taxon>Aneurinibacillus</taxon>
    </lineage>
</organism>